<evidence type="ECO:0000256" key="1">
    <source>
        <dbReference type="ARBA" id="ARBA00022730"/>
    </source>
</evidence>
<evidence type="ECO:0000256" key="2">
    <source>
        <dbReference type="ARBA" id="ARBA00022884"/>
    </source>
</evidence>
<feature type="region of interest" description="Disordered" evidence="6">
    <location>
        <begin position="179"/>
        <end position="204"/>
    </location>
</feature>
<comment type="function">
    <text evidence="5">This is one of the proteins that binds to the 5S RNA in the ribosome where it forms part of the central protuberance.</text>
</comment>
<protein>
    <recommendedName>
        <fullName evidence="5">Large ribosomal subunit protein bL25</fullName>
    </recommendedName>
    <alternativeName>
        <fullName evidence="5">General stress protein CTC</fullName>
    </alternativeName>
</protein>
<sequence>MTAVIHAKERKSFTNSSRRKARKQGQIPAVIYGKKQENKAILVSESELLKILREQGRNAMLNIQLDGENHQALLYELQHDPMKNTIIHADFYVVDMDDEVDIEVPIVLIGEAKGVREGGVLQQTTHEVEVRAKPAHIPSAIEVDVTNLEIDDTIHVQDIQTDGQFKILDEPETVVATILPPENEDLDTADEQKSEEKEDGAVEE</sequence>
<evidence type="ECO:0000313" key="10">
    <source>
        <dbReference type="Proteomes" id="UP000076476"/>
    </source>
</evidence>
<evidence type="ECO:0000259" key="8">
    <source>
        <dbReference type="Pfam" id="PF14693"/>
    </source>
</evidence>
<gene>
    <name evidence="5" type="primary">rplY</name>
    <name evidence="5" type="synonym">ctc</name>
    <name evidence="9" type="ORF">AZI98_07075</name>
</gene>
<dbReference type="RefSeq" id="WP_063387579.1">
    <property type="nucleotide sequence ID" value="NZ_LVHY01000028.1"/>
</dbReference>
<keyword evidence="1 5" id="KW-0699">rRNA-binding</keyword>
<feature type="compositionally biased region" description="Basic and acidic residues" evidence="6">
    <location>
        <begin position="1"/>
        <end position="12"/>
    </location>
</feature>
<feature type="region of interest" description="Disordered" evidence="6">
    <location>
        <begin position="1"/>
        <end position="21"/>
    </location>
</feature>
<dbReference type="SUPFAM" id="SSF50715">
    <property type="entry name" value="Ribosomal protein L25-like"/>
    <property type="match status" value="1"/>
</dbReference>
<dbReference type="HAMAP" id="MF_01334">
    <property type="entry name" value="Ribosomal_bL25_CTC"/>
    <property type="match status" value="1"/>
</dbReference>
<evidence type="ECO:0000256" key="3">
    <source>
        <dbReference type="ARBA" id="ARBA00022980"/>
    </source>
</evidence>
<dbReference type="InterPro" id="IPR037121">
    <property type="entry name" value="Ribosomal_bL25_C"/>
</dbReference>
<dbReference type="OrthoDB" id="9790002at2"/>
<dbReference type="GO" id="GO:0006412">
    <property type="term" value="P:translation"/>
    <property type="evidence" value="ECO:0007669"/>
    <property type="project" value="UniProtKB-UniRule"/>
</dbReference>
<dbReference type="AlphaFoldDB" id="A0A164BEV5"/>
<dbReference type="GO" id="GO:0008097">
    <property type="term" value="F:5S rRNA binding"/>
    <property type="evidence" value="ECO:0007669"/>
    <property type="project" value="InterPro"/>
</dbReference>
<feature type="compositionally biased region" description="Basic and acidic residues" evidence="6">
    <location>
        <begin position="190"/>
        <end position="204"/>
    </location>
</feature>
<dbReference type="Gene3D" id="2.170.120.20">
    <property type="entry name" value="Ribosomal protein L25, beta domain"/>
    <property type="match status" value="1"/>
</dbReference>
<comment type="subunit">
    <text evidence="5">Part of the 50S ribosomal subunit; part of the 5S rRNA/L5/L18/L25 subcomplex. Contacts the 5S rRNA. Binds to the 5S rRNA independently of L5 and L18.</text>
</comment>
<evidence type="ECO:0000259" key="7">
    <source>
        <dbReference type="Pfam" id="PF01386"/>
    </source>
</evidence>
<dbReference type="GO" id="GO:0003735">
    <property type="term" value="F:structural constituent of ribosome"/>
    <property type="evidence" value="ECO:0007669"/>
    <property type="project" value="InterPro"/>
</dbReference>
<accession>A0A164BEV5</accession>
<keyword evidence="2 5" id="KW-0694">RNA-binding</keyword>
<dbReference type="GO" id="GO:0022625">
    <property type="term" value="C:cytosolic large ribosomal subunit"/>
    <property type="evidence" value="ECO:0007669"/>
    <property type="project" value="TreeGrafter"/>
</dbReference>
<dbReference type="NCBIfam" id="NF004133">
    <property type="entry name" value="PRK05618.2-4"/>
    <property type="match status" value="1"/>
</dbReference>
<dbReference type="STRING" id="33936.AZI98_07075"/>
<feature type="domain" description="Large ribosomal subunit protein bL25 beta" evidence="8">
    <location>
        <begin position="99"/>
        <end position="181"/>
    </location>
</feature>
<dbReference type="NCBIfam" id="TIGR00731">
    <property type="entry name" value="bL25_bact_ctc"/>
    <property type="match status" value="1"/>
</dbReference>
<evidence type="ECO:0000256" key="5">
    <source>
        <dbReference type="HAMAP-Rule" id="MF_01334"/>
    </source>
</evidence>
<dbReference type="InterPro" id="IPR029751">
    <property type="entry name" value="Ribosomal_L25_dom"/>
</dbReference>
<dbReference type="Pfam" id="PF14693">
    <property type="entry name" value="Ribosomal_TL5_C"/>
    <property type="match status" value="1"/>
</dbReference>
<comment type="similarity">
    <text evidence="5">Belongs to the bacterial ribosomal protein bL25 family. CTC subfamily.</text>
</comment>
<name>A0A164BEV5_9BACI</name>
<dbReference type="PANTHER" id="PTHR33284:SF1">
    <property type="entry name" value="RIBOSOMAL PROTEIN L25_GLN-TRNA SYNTHETASE, ANTI-CODON-BINDING DOMAIN-CONTAINING PROTEIN"/>
    <property type="match status" value="1"/>
</dbReference>
<dbReference type="Gene3D" id="2.40.240.10">
    <property type="entry name" value="Ribosomal Protein L25, Chain P"/>
    <property type="match status" value="1"/>
</dbReference>
<organism evidence="9 10">
    <name type="scientific">Aeribacillus pallidus</name>
    <dbReference type="NCBI Taxonomy" id="33936"/>
    <lineage>
        <taxon>Bacteria</taxon>
        <taxon>Bacillati</taxon>
        <taxon>Bacillota</taxon>
        <taxon>Bacilli</taxon>
        <taxon>Bacillales</taxon>
        <taxon>Bacillaceae</taxon>
        <taxon>Aeribacillus</taxon>
    </lineage>
</organism>
<dbReference type="EMBL" id="LWBR01000015">
    <property type="protein sequence ID" value="KZN96761.1"/>
    <property type="molecule type" value="Genomic_DNA"/>
</dbReference>
<dbReference type="InterPro" id="IPR020056">
    <property type="entry name" value="Rbsml_bL25/Gln-tRNA_synth_N"/>
</dbReference>
<keyword evidence="10" id="KW-1185">Reference proteome</keyword>
<dbReference type="PANTHER" id="PTHR33284">
    <property type="entry name" value="RIBOSOMAL PROTEIN L25/GLN-TRNA SYNTHETASE, ANTI-CODON-BINDING DOMAIN-CONTAINING PROTEIN"/>
    <property type="match status" value="1"/>
</dbReference>
<dbReference type="InterPro" id="IPR001021">
    <property type="entry name" value="Ribosomal_bL25_long"/>
</dbReference>
<proteinExistence type="inferred from homology"/>
<reference evidence="9 10" key="1">
    <citation type="submission" date="2016-04" db="EMBL/GenBank/DDBJ databases">
        <title>Draft genome sequence of Aeribacillus pallidus 8m3 from petroleum reservoir.</title>
        <authorList>
            <person name="Poltaraus A.B."/>
            <person name="Nazina T.N."/>
            <person name="Tourova T.P."/>
            <person name="Malakho S.M."/>
            <person name="Korshunova A.V."/>
            <person name="Sokolova D.S."/>
        </authorList>
    </citation>
    <scope>NUCLEOTIDE SEQUENCE [LARGE SCALE GENOMIC DNA]</scope>
    <source>
        <strain evidence="9 10">8m3</strain>
    </source>
</reference>
<dbReference type="InterPro" id="IPR020930">
    <property type="entry name" value="Ribosomal_uL5_bac-type"/>
</dbReference>
<dbReference type="GeneID" id="301124369"/>
<dbReference type="InterPro" id="IPR020057">
    <property type="entry name" value="Ribosomal_bL25_b-dom"/>
</dbReference>
<comment type="caution">
    <text evidence="9">The sequence shown here is derived from an EMBL/GenBank/DDBJ whole genome shotgun (WGS) entry which is preliminary data.</text>
</comment>
<accession>A0A165Y5Z6</accession>
<dbReference type="InterPro" id="IPR011035">
    <property type="entry name" value="Ribosomal_bL25/Gln-tRNA_synth"/>
</dbReference>
<keyword evidence="3 5" id="KW-0689">Ribosomal protein</keyword>
<feature type="domain" description="Large ribosomal subunit protein bL25 L25" evidence="7">
    <location>
        <begin position="5"/>
        <end position="91"/>
    </location>
</feature>
<evidence type="ECO:0000256" key="4">
    <source>
        <dbReference type="ARBA" id="ARBA00023274"/>
    </source>
</evidence>
<evidence type="ECO:0000313" key="9">
    <source>
        <dbReference type="EMBL" id="KZN96761.1"/>
    </source>
</evidence>
<keyword evidence="4 5" id="KW-0687">Ribonucleoprotein</keyword>
<dbReference type="Proteomes" id="UP000076476">
    <property type="component" value="Unassembled WGS sequence"/>
</dbReference>
<dbReference type="Pfam" id="PF01386">
    <property type="entry name" value="Ribosomal_L25p"/>
    <property type="match status" value="1"/>
</dbReference>
<dbReference type="CDD" id="cd00495">
    <property type="entry name" value="Ribosomal_L25_TL5_CTC"/>
    <property type="match status" value="1"/>
</dbReference>
<evidence type="ECO:0000256" key="6">
    <source>
        <dbReference type="SAM" id="MobiDB-lite"/>
    </source>
</evidence>